<comment type="caution">
    <text evidence="2">The sequence shown here is derived from an EMBL/GenBank/DDBJ whole genome shotgun (WGS) entry which is preliminary data.</text>
</comment>
<dbReference type="Pfam" id="PF13810">
    <property type="entry name" value="DUF4185"/>
    <property type="match status" value="1"/>
</dbReference>
<reference evidence="2" key="1">
    <citation type="submission" date="2023-06" db="EMBL/GenBank/DDBJ databases">
        <title>Genome-scale phylogeny and comparative genomics of the fungal order Sordariales.</title>
        <authorList>
            <consortium name="Lawrence Berkeley National Laboratory"/>
            <person name="Hensen N."/>
            <person name="Bonometti L."/>
            <person name="Westerberg I."/>
            <person name="Brannstrom I.O."/>
            <person name="Guillou S."/>
            <person name="Cros-Aarteil S."/>
            <person name="Calhoun S."/>
            <person name="Haridas S."/>
            <person name="Kuo A."/>
            <person name="Mondo S."/>
            <person name="Pangilinan J."/>
            <person name="Riley R."/>
            <person name="Labutti K."/>
            <person name="Andreopoulos B."/>
            <person name="Lipzen A."/>
            <person name="Chen C."/>
            <person name="Yanf M."/>
            <person name="Daum C."/>
            <person name="Ng V."/>
            <person name="Clum A."/>
            <person name="Steindorff A."/>
            <person name="Ohm R."/>
            <person name="Martin F."/>
            <person name="Silar P."/>
            <person name="Natvig D."/>
            <person name="Lalanne C."/>
            <person name="Gautier V."/>
            <person name="Ament-Velasquez S.L."/>
            <person name="Kruys A."/>
            <person name="Hutchinson M.I."/>
            <person name="Powell A.J."/>
            <person name="Barry K."/>
            <person name="Miller A.N."/>
            <person name="Grigoriev I.V."/>
            <person name="Debuchy R."/>
            <person name="Gladieux P."/>
            <person name="Thoren M.H."/>
            <person name="Johannesson H."/>
        </authorList>
    </citation>
    <scope>NUCLEOTIDE SEQUENCE</scope>
    <source>
        <strain evidence="2">8032-3</strain>
    </source>
</reference>
<dbReference type="InterPro" id="IPR025442">
    <property type="entry name" value="DUF4185"/>
</dbReference>
<evidence type="ECO:0000313" key="2">
    <source>
        <dbReference type="EMBL" id="KAK1761831.1"/>
    </source>
</evidence>
<organism evidence="2 3">
    <name type="scientific">Phialemonium atrogriseum</name>
    <dbReference type="NCBI Taxonomy" id="1093897"/>
    <lineage>
        <taxon>Eukaryota</taxon>
        <taxon>Fungi</taxon>
        <taxon>Dikarya</taxon>
        <taxon>Ascomycota</taxon>
        <taxon>Pezizomycotina</taxon>
        <taxon>Sordariomycetes</taxon>
        <taxon>Sordariomycetidae</taxon>
        <taxon>Cephalothecales</taxon>
        <taxon>Cephalothecaceae</taxon>
        <taxon>Phialemonium</taxon>
    </lineage>
</organism>
<dbReference type="RefSeq" id="XP_060278044.1">
    <property type="nucleotide sequence ID" value="XM_060429380.1"/>
</dbReference>
<evidence type="ECO:0000313" key="3">
    <source>
        <dbReference type="Proteomes" id="UP001244011"/>
    </source>
</evidence>
<accession>A0AAJ0FAW5</accession>
<dbReference type="EMBL" id="MU839049">
    <property type="protein sequence ID" value="KAK1761831.1"/>
    <property type="molecule type" value="Genomic_DNA"/>
</dbReference>
<gene>
    <name evidence="2" type="ORF">QBC33DRAFT_553264</name>
</gene>
<sequence length="352" mass="38476">MAEPVDNTQPSGTNSISVSSVEYLGFQKADNSCSHRDLGFTGHIAGKWYALFGDTLYCEGGVTDPANDPPGFHGMVRNAISATTDDPLKVHDLNLNSDSPVAHQKQFVPYNESWGEDRFFGFGGTSLVETDSSSATGAVFYLVNANDAGLKGAGVAQVQVINGTPTVTERFGDKGYWWDAKSNPRYGDVATFADPHSGYIYAWGGAPTSVTGWIAEQYVYQIRVRAADAFDVSKYEYWWGRAEGWKSTPLTKFDCETAVMWGTGQGQIVWNQHYGCYIFVHLSLGGGFVLLRTANKPEGPWTSDVKIYEQAAIDGGYVYAGVAHPYLDESGRTLVISYTNNNHIQVIKASFN</sequence>
<dbReference type="AlphaFoldDB" id="A0AAJ0FAW5"/>
<feature type="domain" description="DUF4185" evidence="1">
    <location>
        <begin position="183"/>
        <end position="343"/>
    </location>
</feature>
<evidence type="ECO:0000259" key="1">
    <source>
        <dbReference type="Pfam" id="PF13810"/>
    </source>
</evidence>
<dbReference type="Proteomes" id="UP001244011">
    <property type="component" value="Unassembled WGS sequence"/>
</dbReference>
<name>A0AAJ0FAW5_9PEZI</name>
<dbReference type="GeneID" id="85312567"/>
<keyword evidence="3" id="KW-1185">Reference proteome</keyword>
<proteinExistence type="predicted"/>
<protein>
    <recommendedName>
        <fullName evidence="1">DUF4185 domain-containing protein</fullName>
    </recommendedName>
</protein>